<evidence type="ECO:0000313" key="1">
    <source>
        <dbReference type="EMBL" id="MPN54115.1"/>
    </source>
</evidence>
<sequence length="106" mass="12215">MLDCFGRFSIGIIDHFRRIKPLALQFQNYAEKFFCHIIIGCGICSIQNNKINPCCSQQFHMFHNDPTVRRVIIAIKRLIPKIIGTKLIGVVIDIEQFIKPALFNNP</sequence>
<name>A0A645IRV4_9ZZZZ</name>
<accession>A0A645IRV4</accession>
<dbReference type="EMBL" id="VSSQ01122028">
    <property type="protein sequence ID" value="MPN54115.1"/>
    <property type="molecule type" value="Genomic_DNA"/>
</dbReference>
<protein>
    <submittedName>
        <fullName evidence="1">Uncharacterized protein</fullName>
    </submittedName>
</protein>
<gene>
    <name evidence="1" type="ORF">SDC9_201784</name>
</gene>
<dbReference type="AlphaFoldDB" id="A0A645IRV4"/>
<organism evidence="1">
    <name type="scientific">bioreactor metagenome</name>
    <dbReference type="NCBI Taxonomy" id="1076179"/>
    <lineage>
        <taxon>unclassified sequences</taxon>
        <taxon>metagenomes</taxon>
        <taxon>ecological metagenomes</taxon>
    </lineage>
</organism>
<reference evidence="1" key="1">
    <citation type="submission" date="2019-08" db="EMBL/GenBank/DDBJ databases">
        <authorList>
            <person name="Kucharzyk K."/>
            <person name="Murdoch R.W."/>
            <person name="Higgins S."/>
            <person name="Loffler F."/>
        </authorList>
    </citation>
    <scope>NUCLEOTIDE SEQUENCE</scope>
</reference>
<comment type="caution">
    <text evidence="1">The sequence shown here is derived from an EMBL/GenBank/DDBJ whole genome shotgun (WGS) entry which is preliminary data.</text>
</comment>
<proteinExistence type="predicted"/>